<protein>
    <submittedName>
        <fullName evidence="3">52 kDa repressor of the inhibitor of the protein kinase-like</fullName>
    </submittedName>
</protein>
<dbReference type="Pfam" id="PF05699">
    <property type="entry name" value="Dimer_Tnp_hAT"/>
    <property type="match status" value="1"/>
</dbReference>
<dbReference type="GO" id="GO:0046983">
    <property type="term" value="F:protein dimerization activity"/>
    <property type="evidence" value="ECO:0007669"/>
    <property type="project" value="InterPro"/>
</dbReference>
<evidence type="ECO:0000313" key="3">
    <source>
        <dbReference type="EMBL" id="KAF0713597.1"/>
    </source>
</evidence>
<dbReference type="InterPro" id="IPR006580">
    <property type="entry name" value="Znf_TTF"/>
</dbReference>
<dbReference type="InterPro" id="IPR012337">
    <property type="entry name" value="RNaseH-like_sf"/>
</dbReference>
<evidence type="ECO:0000259" key="2">
    <source>
        <dbReference type="SMART" id="SM00597"/>
    </source>
</evidence>
<evidence type="ECO:0000313" key="4">
    <source>
        <dbReference type="Proteomes" id="UP000478052"/>
    </source>
</evidence>
<dbReference type="PANTHER" id="PTHR46289">
    <property type="entry name" value="52 KDA REPRESSOR OF THE INHIBITOR OF THE PROTEIN KINASE-LIKE PROTEIN-RELATED"/>
    <property type="match status" value="1"/>
</dbReference>
<feature type="domain" description="TTF-type" evidence="2">
    <location>
        <begin position="106"/>
        <end position="196"/>
    </location>
</feature>
<gene>
    <name evidence="3" type="ORF">FWK35_00033186</name>
</gene>
<dbReference type="InterPro" id="IPR052958">
    <property type="entry name" value="IFN-induced_PKR_regulator"/>
</dbReference>
<proteinExistence type="predicted"/>
<comment type="caution">
    <text evidence="3">The sequence shown here is derived from an EMBL/GenBank/DDBJ whole genome shotgun (WGS) entry which is preliminary data.</text>
</comment>
<dbReference type="EMBL" id="VUJU01010620">
    <property type="protein sequence ID" value="KAF0713597.1"/>
    <property type="molecule type" value="Genomic_DNA"/>
</dbReference>
<dbReference type="Pfam" id="PF14291">
    <property type="entry name" value="DUF4371"/>
    <property type="match status" value="1"/>
</dbReference>
<keyword evidence="4" id="KW-1185">Reference proteome</keyword>
<accession>A0A6G0VXV2</accession>
<dbReference type="PANTHER" id="PTHR46289:SF17">
    <property type="entry name" value="HAT C-TERMINAL DIMERISATION DOMAIN-CONTAINING PROTEIN"/>
    <property type="match status" value="1"/>
</dbReference>
<reference evidence="3 4" key="1">
    <citation type="submission" date="2019-08" db="EMBL/GenBank/DDBJ databases">
        <title>Whole genome of Aphis craccivora.</title>
        <authorList>
            <person name="Voronova N.V."/>
            <person name="Shulinski R.S."/>
            <person name="Bandarenka Y.V."/>
            <person name="Zhorov D.G."/>
            <person name="Warner D."/>
        </authorList>
    </citation>
    <scope>NUCLEOTIDE SEQUENCE [LARGE SCALE GENOMIC DNA]</scope>
    <source>
        <strain evidence="3">180601</strain>
        <tissue evidence="3">Whole Body</tissue>
    </source>
</reference>
<organism evidence="3 4">
    <name type="scientific">Aphis craccivora</name>
    <name type="common">Cowpea aphid</name>
    <dbReference type="NCBI Taxonomy" id="307492"/>
    <lineage>
        <taxon>Eukaryota</taxon>
        <taxon>Metazoa</taxon>
        <taxon>Ecdysozoa</taxon>
        <taxon>Arthropoda</taxon>
        <taxon>Hexapoda</taxon>
        <taxon>Insecta</taxon>
        <taxon>Pterygota</taxon>
        <taxon>Neoptera</taxon>
        <taxon>Paraneoptera</taxon>
        <taxon>Hemiptera</taxon>
        <taxon>Sternorrhyncha</taxon>
        <taxon>Aphidomorpha</taxon>
        <taxon>Aphidoidea</taxon>
        <taxon>Aphididae</taxon>
        <taxon>Aphidini</taxon>
        <taxon>Aphis</taxon>
        <taxon>Aphis</taxon>
    </lineage>
</organism>
<dbReference type="AlphaFoldDB" id="A0A6G0VXV2"/>
<dbReference type="InterPro" id="IPR008906">
    <property type="entry name" value="HATC_C_dom"/>
</dbReference>
<dbReference type="InterPro" id="IPR025398">
    <property type="entry name" value="DUF4371"/>
</dbReference>
<name>A0A6G0VXV2_APHCR</name>
<dbReference type="OrthoDB" id="6600331at2759"/>
<feature type="compositionally biased region" description="Polar residues" evidence="1">
    <location>
        <begin position="33"/>
        <end position="46"/>
    </location>
</feature>
<dbReference type="SUPFAM" id="SSF53098">
    <property type="entry name" value="Ribonuclease H-like"/>
    <property type="match status" value="1"/>
</dbReference>
<evidence type="ECO:0000256" key="1">
    <source>
        <dbReference type="SAM" id="MobiDB-lite"/>
    </source>
</evidence>
<dbReference type="Proteomes" id="UP000478052">
    <property type="component" value="Unassembled WGS sequence"/>
</dbReference>
<sequence length="750" mass="84836">MPEKKDKFVFDFQFEEKKTDDCINSVSTAEDNYNDSKSMSNHVAHNTSTTDSTSTSINLSSQIYTNDIACFLSNQRLKQSEIAKCLKLAWVSLPDFAFPEKIEGKQKRKFQYKYLTTFPWLAYSHQKEGAYCKQCILFAFSGGRLGKLVTEPMVKFKDAINEFKNHEKKEYHLLSVQRANDFLINYESGGSKAVDVLLDKHKKQVIESNRKRILPIIKTILFCARNNLPLRGHRESGLLSSSEIRSSCLNGEQGVFCALLSFRVESGDTALLNHIETSPKNCTMISSRIQNEIIVAVGDVIVGKIVKRIKKCKFFSILMDETTDISTIEQMTVCIRYVDTFCWIIREDFVGFVEMNSTTGLAIKNSILDKLKDIGLSINNLRGQGYDGGANMSGKNNGAQALIQNDQPLAFYTHCFSHSLNLCLSKACNVPSIKNMLGIVSCVATFFNASAKRADKLKSVIEADTTSNSEQIHALEDLQNATNLETSCKATLYLNSIMKSDFLVSLEVTVTGFSYTLQLSISLQSKQQDLSKALSDIMVIRCALEKLRENADVNFKKMFKDIVEFAAKVDVEISMPRVCGRQTHRVNINVTDPETYFKISVYLPFLDYIIQALHTRFDDRLSDVMPLEGLIPSNFSFYDDDSILKAAMIYDKDLKYSDSSCLRAELHMWRCQWYNNDDKPLSVIDTLPHCTNLLPNIQVLLRLFATLPITSATPERTFSTLKRLKSYLRSTMTEERLNGLALANINKKKI</sequence>
<feature type="region of interest" description="Disordered" evidence="1">
    <location>
        <begin position="33"/>
        <end position="54"/>
    </location>
</feature>
<dbReference type="SMART" id="SM00597">
    <property type="entry name" value="ZnF_TTF"/>
    <property type="match status" value="1"/>
</dbReference>